<evidence type="ECO:0000256" key="2">
    <source>
        <dbReference type="ARBA" id="ARBA00022679"/>
    </source>
</evidence>
<dbReference type="PANTHER" id="PTHR11685">
    <property type="entry name" value="RBR FAMILY RING FINGER AND IBR DOMAIN-CONTAINING"/>
    <property type="match status" value="1"/>
</dbReference>
<dbReference type="AlphaFoldDB" id="A0A0G4HC70"/>
<keyword evidence="9" id="KW-0472">Membrane</keyword>
<keyword evidence="2" id="KW-0808">Transferase</keyword>
<sequence>MCRECLKGFFENQIESFTVTFTCFCTSDNPRLPISSPSSGAFSSTRSQAVSPRLATRPQSNARGGRRSASRLSLRAAGGVSLSPPEEREDTLATAQCGAPVSNNLVMEIVSETHREKLTRFRMMKEDPRLRECPSCNFLQKGNPRKPAMTCQKCEMEYCYAHADAHPSTETCQAYERRTGTVDQHSRTLIDQTCRSCPGCRFAVSKEAGCNHIVCSRCSTSFCWICGSKIEDSIFPRHFAWWNVWGCPLRQMQEEVALAVRGGPKYKIVIDVVLRVLYVFLLFVLVPFSGACTLMTAPILLFFAYGVCLCPVEDKESRTASSRSSREGAGGGGGQRTAATSRRRTSAASTSSSNNTSRRTARTARTVPAVRDRDRGGEGNRNERRERDGRQRQTTAPGSAHDADNEADIDLELGHADVEEGGGYQAEKSDEAGGERKAGEGGALSSTERERDASSSSSADGALLRPFRREESVPPPSVAEEVALAVASADAEKAGEGGGSSEEKEEGRKDGPAQSSQERAGATGRQQEQRGQGRRNSSGGPVRRRGGCGCCWTCCAEFWGCCGDLFGGCGNSMRKNGAWDLTLTIFTFWGYAVIVFVVAAVLAVGMVIYFAFCVLGCIAKSLWECLCKSSSSRRRRETSSSSSNRGTTNANARPGTGTGGGGSGEAGGGGESGSGDRGVGSGRLPSADATAEAVTGGGGQRDLEAQIQTQVQGVGETQIHKEEKSAEVKEEERQPEEPSPSPAPETIRAVANEKKGAHVEPKGGASFSGTTKSTEEGRQKESKDDLNSKTLTALPADFHVCYSPIPRSLLAALEEEPREEPA</sequence>
<proteinExistence type="predicted"/>
<name>A0A0G4HC70_9ALVE</name>
<dbReference type="Gene3D" id="1.20.120.1750">
    <property type="match status" value="1"/>
</dbReference>
<dbReference type="VEuPathDB" id="CryptoDB:Cvel_6302"/>
<evidence type="ECO:0000256" key="6">
    <source>
        <dbReference type="ARBA" id="ARBA00022786"/>
    </source>
</evidence>
<dbReference type="CDD" id="cd20354">
    <property type="entry name" value="Rcat_RBR_RNF14"/>
    <property type="match status" value="1"/>
</dbReference>
<dbReference type="InterPro" id="IPR047548">
    <property type="entry name" value="Rcat_RBR_RNF14"/>
</dbReference>
<evidence type="ECO:0000256" key="5">
    <source>
        <dbReference type="ARBA" id="ARBA00022771"/>
    </source>
</evidence>
<feature type="compositionally biased region" description="Low complexity" evidence="8">
    <location>
        <begin position="519"/>
        <end position="541"/>
    </location>
</feature>
<protein>
    <recommendedName>
        <fullName evidence="10">RING-type domain-containing protein</fullName>
    </recommendedName>
</protein>
<feature type="compositionally biased region" description="Basic and acidic residues" evidence="8">
    <location>
        <begin position="773"/>
        <end position="787"/>
    </location>
</feature>
<feature type="region of interest" description="Disordered" evidence="8">
    <location>
        <begin position="319"/>
        <end position="406"/>
    </location>
</feature>
<feature type="transmembrane region" description="Helical" evidence="9">
    <location>
        <begin position="608"/>
        <end position="626"/>
    </location>
</feature>
<keyword evidence="7" id="KW-0862">Zinc</keyword>
<dbReference type="GO" id="GO:0016567">
    <property type="term" value="P:protein ubiquitination"/>
    <property type="evidence" value="ECO:0007669"/>
    <property type="project" value="InterPro"/>
</dbReference>
<evidence type="ECO:0000256" key="7">
    <source>
        <dbReference type="ARBA" id="ARBA00022833"/>
    </source>
</evidence>
<keyword evidence="9" id="KW-1133">Transmembrane helix</keyword>
<feature type="region of interest" description="Disordered" evidence="8">
    <location>
        <begin position="35"/>
        <end position="95"/>
    </location>
</feature>
<feature type="transmembrane region" description="Helical" evidence="9">
    <location>
        <begin position="268"/>
        <end position="288"/>
    </location>
</feature>
<feature type="region of interest" description="Disordered" evidence="8">
    <location>
        <begin position="424"/>
        <end position="545"/>
    </location>
</feature>
<dbReference type="GO" id="GO:0004842">
    <property type="term" value="F:ubiquitin-protein transferase activity"/>
    <property type="evidence" value="ECO:0007669"/>
    <property type="project" value="InterPro"/>
</dbReference>
<feature type="transmembrane region" description="Helical" evidence="9">
    <location>
        <begin position="581"/>
        <end position="602"/>
    </location>
</feature>
<dbReference type="Pfam" id="PF22191">
    <property type="entry name" value="IBR_1"/>
    <property type="match status" value="1"/>
</dbReference>
<dbReference type="PROSITE" id="PS51873">
    <property type="entry name" value="TRIAD"/>
    <property type="match status" value="1"/>
</dbReference>
<feature type="compositionally biased region" description="Low complexity" evidence="8">
    <location>
        <begin position="478"/>
        <end position="489"/>
    </location>
</feature>
<dbReference type="InterPro" id="IPR044066">
    <property type="entry name" value="TRIAD_supradom"/>
</dbReference>
<dbReference type="SUPFAM" id="SSF57850">
    <property type="entry name" value="RING/U-box"/>
    <property type="match status" value="2"/>
</dbReference>
<keyword evidence="6" id="KW-0833">Ubl conjugation pathway</keyword>
<evidence type="ECO:0000256" key="4">
    <source>
        <dbReference type="ARBA" id="ARBA00022737"/>
    </source>
</evidence>
<feature type="compositionally biased region" description="Gly residues" evidence="8">
    <location>
        <begin position="656"/>
        <end position="681"/>
    </location>
</feature>
<dbReference type="InterPro" id="IPR031127">
    <property type="entry name" value="E3_UB_ligase_RBR"/>
</dbReference>
<reference evidence="11" key="1">
    <citation type="submission" date="2014-11" db="EMBL/GenBank/DDBJ databases">
        <authorList>
            <person name="Otto D Thomas"/>
            <person name="Naeem Raeece"/>
        </authorList>
    </citation>
    <scope>NUCLEOTIDE SEQUENCE</scope>
</reference>
<accession>A0A0G4HC70</accession>
<evidence type="ECO:0000256" key="9">
    <source>
        <dbReference type="SAM" id="Phobius"/>
    </source>
</evidence>
<organism evidence="11">
    <name type="scientific">Chromera velia CCMP2878</name>
    <dbReference type="NCBI Taxonomy" id="1169474"/>
    <lineage>
        <taxon>Eukaryota</taxon>
        <taxon>Sar</taxon>
        <taxon>Alveolata</taxon>
        <taxon>Colpodellida</taxon>
        <taxon>Chromeraceae</taxon>
        <taxon>Chromera</taxon>
    </lineage>
</organism>
<feature type="compositionally biased region" description="Low complexity" evidence="8">
    <location>
        <begin position="336"/>
        <end position="366"/>
    </location>
</feature>
<evidence type="ECO:0000256" key="3">
    <source>
        <dbReference type="ARBA" id="ARBA00022723"/>
    </source>
</evidence>
<keyword evidence="3" id="KW-0479">Metal-binding</keyword>
<evidence type="ECO:0000313" key="11">
    <source>
        <dbReference type="EMBL" id="CEM41640.1"/>
    </source>
</evidence>
<feature type="compositionally biased region" description="Basic and acidic residues" evidence="8">
    <location>
        <begin position="370"/>
        <end position="391"/>
    </location>
</feature>
<comment type="pathway">
    <text evidence="1">Protein modification; protein ubiquitination.</text>
</comment>
<dbReference type="GO" id="GO:0008270">
    <property type="term" value="F:zinc ion binding"/>
    <property type="evidence" value="ECO:0007669"/>
    <property type="project" value="UniProtKB-KW"/>
</dbReference>
<dbReference type="EMBL" id="CDMZ01002279">
    <property type="protein sequence ID" value="CEM41640.1"/>
    <property type="molecule type" value="Genomic_DNA"/>
</dbReference>
<keyword evidence="4" id="KW-0677">Repeat</keyword>
<feature type="region of interest" description="Disordered" evidence="8">
    <location>
        <begin position="636"/>
        <end position="789"/>
    </location>
</feature>
<feature type="compositionally biased region" description="Low complexity" evidence="8">
    <location>
        <begin position="70"/>
        <end position="79"/>
    </location>
</feature>
<feature type="compositionally biased region" description="Low complexity" evidence="8">
    <location>
        <begin position="35"/>
        <end position="47"/>
    </location>
</feature>
<evidence type="ECO:0000256" key="8">
    <source>
        <dbReference type="SAM" id="MobiDB-lite"/>
    </source>
</evidence>
<feature type="compositionally biased region" description="Basic and acidic residues" evidence="8">
    <location>
        <begin position="427"/>
        <end position="439"/>
    </location>
</feature>
<feature type="compositionally biased region" description="Basic and acidic residues" evidence="8">
    <location>
        <begin position="751"/>
        <end position="761"/>
    </location>
</feature>
<feature type="domain" description="RING-type" evidence="10">
    <location>
        <begin position="1"/>
        <end position="251"/>
    </location>
</feature>
<feature type="compositionally biased region" description="Basic and acidic residues" evidence="8">
    <location>
        <begin position="490"/>
        <end position="511"/>
    </location>
</feature>
<keyword evidence="9" id="KW-0812">Transmembrane</keyword>
<evidence type="ECO:0000259" key="10">
    <source>
        <dbReference type="PROSITE" id="PS51873"/>
    </source>
</evidence>
<keyword evidence="5" id="KW-0863">Zinc-finger</keyword>
<feature type="compositionally biased region" description="Basic and acidic residues" evidence="8">
    <location>
        <begin position="718"/>
        <end position="736"/>
    </location>
</feature>
<evidence type="ECO:0000256" key="1">
    <source>
        <dbReference type="ARBA" id="ARBA00004906"/>
    </source>
</evidence>
<gene>
    <name evidence="11" type="ORF">Cvel_6302</name>
</gene>